<dbReference type="Proteomes" id="UP001243757">
    <property type="component" value="Unassembled WGS sequence"/>
</dbReference>
<dbReference type="RefSeq" id="WP_284483313.1">
    <property type="nucleotide sequence ID" value="NZ_JASNJD010000033.1"/>
</dbReference>
<reference evidence="3 4" key="1">
    <citation type="submission" date="2023-05" db="EMBL/GenBank/DDBJ databases">
        <title>Pseudodonghicola sp. nov.</title>
        <authorList>
            <person name="Huang J."/>
        </authorList>
    </citation>
    <scope>NUCLEOTIDE SEQUENCE [LARGE SCALE GENOMIC DNA]</scope>
    <source>
        <strain evidence="3 4">IC7</strain>
    </source>
</reference>
<organism evidence="3 4">
    <name type="scientific">Pseudodonghicola flavimaris</name>
    <dbReference type="NCBI Taxonomy" id="3050036"/>
    <lineage>
        <taxon>Bacteria</taxon>
        <taxon>Pseudomonadati</taxon>
        <taxon>Pseudomonadota</taxon>
        <taxon>Alphaproteobacteria</taxon>
        <taxon>Rhodobacterales</taxon>
        <taxon>Paracoccaceae</taxon>
        <taxon>Pseudodonghicola</taxon>
    </lineage>
</organism>
<dbReference type="PANTHER" id="PTHR33375">
    <property type="entry name" value="CHROMOSOME-PARTITIONING PROTEIN PARB-RELATED"/>
    <property type="match status" value="1"/>
</dbReference>
<dbReference type="PANTHER" id="PTHR33375:SF1">
    <property type="entry name" value="CHROMOSOME-PARTITIONING PROTEIN PARB-RELATED"/>
    <property type="match status" value="1"/>
</dbReference>
<evidence type="ECO:0000259" key="2">
    <source>
        <dbReference type="SMART" id="SM00470"/>
    </source>
</evidence>
<dbReference type="InterPro" id="IPR037972">
    <property type="entry name" value="RepB_N"/>
</dbReference>
<dbReference type="SUPFAM" id="SSF110849">
    <property type="entry name" value="ParB/Sulfiredoxin"/>
    <property type="match status" value="1"/>
</dbReference>
<name>A0ABT7F869_9RHOB</name>
<gene>
    <name evidence="3" type="ORF">QO033_24230</name>
</gene>
<dbReference type="EMBL" id="JASNJD010000033">
    <property type="protein sequence ID" value="MDK3020796.1"/>
    <property type="molecule type" value="Genomic_DNA"/>
</dbReference>
<proteinExistence type="predicted"/>
<feature type="compositionally biased region" description="Low complexity" evidence="1">
    <location>
        <begin position="26"/>
        <end position="43"/>
    </location>
</feature>
<keyword evidence="4" id="KW-1185">Reference proteome</keyword>
<dbReference type="InterPro" id="IPR003115">
    <property type="entry name" value="ParB_N"/>
</dbReference>
<protein>
    <submittedName>
        <fullName evidence="3">ParB N-terminal domain-containing protein</fullName>
    </submittedName>
</protein>
<sequence length="375" mass="39717">MAKRRRLTPAQPGYLEAEPPRPSTPGPAALAAPGPAPTAMAPPIAQVSGDAAARAALEELATEMATARAQGLMLERLPLGAIEAGHLVRDRMAQDEDEMEALMASLEARGQQTPIEVVRLPAPQGDKAYGLISGWRRLTALNRLYDRTSDSRFGFVRALVIAPESASDAYVAMVEENEIRVNLSFYERARIAARAVEEGVYPDARAALRALYGSVTRSKRSKIGSFMGLVEKLDPVLRHPTAISEKLGLALVKALEAEEGLAGRLEQALIAAAPESPAEEIAILSEAVAKPAPVAVDPPAVEADPAPAPAPAPPTSASPARPRSGEQPMAGGRISQPAGPGVRLSFTADRNRIELTGPAVDAALMEALRDWLRQR</sequence>
<evidence type="ECO:0000313" key="3">
    <source>
        <dbReference type="EMBL" id="MDK3020796.1"/>
    </source>
</evidence>
<dbReference type="Pfam" id="PF02195">
    <property type="entry name" value="ParB_N"/>
    <property type="match status" value="1"/>
</dbReference>
<accession>A0ABT7F869</accession>
<evidence type="ECO:0000256" key="1">
    <source>
        <dbReference type="SAM" id="MobiDB-lite"/>
    </source>
</evidence>
<evidence type="ECO:0000313" key="4">
    <source>
        <dbReference type="Proteomes" id="UP001243757"/>
    </source>
</evidence>
<feature type="region of interest" description="Disordered" evidence="1">
    <location>
        <begin position="298"/>
        <end position="345"/>
    </location>
</feature>
<dbReference type="InterPro" id="IPR050336">
    <property type="entry name" value="Chromosome_partition/occlusion"/>
</dbReference>
<feature type="domain" description="ParB-like N-terminal" evidence="2">
    <location>
        <begin position="75"/>
        <end position="178"/>
    </location>
</feature>
<dbReference type="SMART" id="SM00470">
    <property type="entry name" value="ParB"/>
    <property type="match status" value="1"/>
</dbReference>
<dbReference type="CDD" id="cd16405">
    <property type="entry name" value="RepB_like_N"/>
    <property type="match status" value="1"/>
</dbReference>
<feature type="compositionally biased region" description="Pro residues" evidence="1">
    <location>
        <begin position="306"/>
        <end position="316"/>
    </location>
</feature>
<comment type="caution">
    <text evidence="3">The sequence shown here is derived from an EMBL/GenBank/DDBJ whole genome shotgun (WGS) entry which is preliminary data.</text>
</comment>
<dbReference type="InterPro" id="IPR036086">
    <property type="entry name" value="ParB/Sulfiredoxin_sf"/>
</dbReference>
<dbReference type="Gene3D" id="3.90.1530.30">
    <property type="match status" value="1"/>
</dbReference>
<feature type="region of interest" description="Disordered" evidence="1">
    <location>
        <begin position="1"/>
        <end position="43"/>
    </location>
</feature>